<proteinExistence type="predicted"/>
<reference evidence="1 2" key="1">
    <citation type="journal article" date="2022" name="Int. J. Syst. Evol. Microbiol.">
        <title>Miniphocaeibacter halophilus sp. nov., an ammonium-tolerant acetate-producing bacterium isolated from a biogas system.</title>
        <authorList>
            <person name="Schnurer A."/>
            <person name="Singh A."/>
            <person name="Bi S."/>
            <person name="Qiao W."/>
            <person name="Westerholm M."/>
        </authorList>
    </citation>
    <scope>NUCLEOTIDE SEQUENCE [LARGE SCALE GENOMIC DNA]</scope>
    <source>
        <strain evidence="1 2">AMB_01</strain>
    </source>
</reference>
<evidence type="ECO:0000313" key="2">
    <source>
        <dbReference type="Proteomes" id="UP000595814"/>
    </source>
</evidence>
<keyword evidence="2" id="KW-1185">Reference proteome</keyword>
<evidence type="ECO:0000313" key="1">
    <source>
        <dbReference type="EMBL" id="QQK08623.1"/>
    </source>
</evidence>
<dbReference type="EMBL" id="CP066744">
    <property type="protein sequence ID" value="QQK08623.1"/>
    <property type="molecule type" value="Genomic_DNA"/>
</dbReference>
<dbReference type="Proteomes" id="UP000595814">
    <property type="component" value="Chromosome"/>
</dbReference>
<protein>
    <submittedName>
        <fullName evidence="1">Prepilin-type N-terminal cleavage/methylation domain-containing protein</fullName>
    </submittedName>
</protein>
<name>A0AC61MTD2_9FIRM</name>
<organism evidence="1 2">
    <name type="scientific">Miniphocaeibacter halophilus</name>
    <dbReference type="NCBI Taxonomy" id="2931922"/>
    <lineage>
        <taxon>Bacteria</taxon>
        <taxon>Bacillati</taxon>
        <taxon>Bacillota</taxon>
        <taxon>Tissierellia</taxon>
        <taxon>Tissierellales</taxon>
        <taxon>Peptoniphilaceae</taxon>
        <taxon>Miniphocaeibacter</taxon>
    </lineage>
</organism>
<sequence length="191" mass="21980">MKRILLVMKSFYRKKQKGFTLIELIVALGISSILIIVISYIMATSGKIMESNISRNKLNNNGGYAIDYIEKEIRRSINIYNIDDFIAKPKDNNLGFLLEVVPYQAEKNPYQYIYYYLDKGNLIRYSIGIENPIEEGIKSSNIGTNKIAENIVSIKKTYFNINEKFIHLNFQCENNGVKKEYESSIYAGLGM</sequence>
<accession>A0AC61MTD2</accession>
<gene>
    <name evidence="1" type="ORF">JFY71_03520</name>
</gene>